<protein>
    <submittedName>
        <fullName evidence="1">Uncharacterized protein</fullName>
    </submittedName>
</protein>
<sequence>MSFKKGFIVLLMAVLLISTIYPTTGYALSDQSDEIITMETDNEDLDVLTEDPALTDEDNLDVTDPDVYEESTGVGEYNDEFEDIEGIYEEPEDVNEIIEEPEGASEVTDGTYEEDIYTPQSMALAAEDILIMNPGDSYTFTNNGSAARSLSTNASTSRSSAYDYVVYRPDGSIMGENMNSINNLSVGSGYTAVITSTGQNPFTVTVRSEFSYSVSANPAMLRVTLSNGESYRYFNNGTQSRALSADTSTAQDRRIDYASYKEDGSLASSNFRTTGKPSLAAGNEIIITGAGSQPVSVGFPYEVYTGEWSDEPAYTRVTLSQGESYQFTNISSRSDALQSDGATKDKHDYVVYLPDGTESSTGTNTSIKPTVAAGRTAVVTLVTATPVTYGVPYRTFDVQKAGGDAITRITVYPGESVIFRNNGSLANPIKNNASSSNGAVFDYVLYTAEDVVHSDGFNKTTNPTIRSQGYAVVTVAGQVPIEFRYTDDFSVEESMEPAYHRVTLNQGESVTFWNNSTDREYLDSDASVSQGRLFDYVTYYPDGTERSTRKATAVSPVVFYGNKAVVTGVSAEPVTIGAIYTIFDVEDRPTEALSKITVSPGQSVKFHNGGSLSNPIRSNAKKIGAMFDIVVYKADGRAHSDKFNSNVSLATIPSGGEAIVTVGGSTPVLFEYTDDFSVVDSQEPAYLRVTLNKGESYAYTNISSDSKRLRNDASSSAGRVYDYTIYNVDETVSSSRSATAIEPLVLGGKKVVVTNVSDQPITYGGIYRVFRGQDDQVPSPETEITINQGQSAVFTNPSAQPAQVNRVGVTDSIVDFVVYEANNKYQYLVVGSSLDTWEIPAGGTLVVTVLSPEPVTIQYNVPVTASPSQEPALIKRSLEPNATMLFSNSSTYSSVLFTSHVEALAYDYVIRDQNQVVVREGKNAVGSQHIPGKSDIQVHNRSSQSLKFVAAYRHFTVKEAEVEFLTLYEGLETALPDKQQGNVYYRFNPYGTGKYRIAIKESKDFSIEPWLELYTDKELSSRLAASVEQEQVYGEQYTVLEWELEGGQNYYLKLGEKDGKPVQGEIKAAEMIMRSDNSYEYGYGNQLLKVVLFTGDQIVFEYDRNGNLTKRTKKIFPFN</sequence>
<proteinExistence type="predicted"/>
<keyword evidence="2" id="KW-1185">Reference proteome</keyword>
<accession>A0ABT9WHB9</accession>
<dbReference type="EMBL" id="JAUSTI010000011">
    <property type="protein sequence ID" value="MDQ0172397.1"/>
    <property type="molecule type" value="Genomic_DNA"/>
</dbReference>
<gene>
    <name evidence="1" type="ORF">J2T19_003886</name>
</gene>
<dbReference type="RefSeq" id="WP_307218514.1">
    <property type="nucleotide sequence ID" value="NZ_JAUSTI010000011.1"/>
</dbReference>
<evidence type="ECO:0000313" key="2">
    <source>
        <dbReference type="Proteomes" id="UP001233836"/>
    </source>
</evidence>
<comment type="caution">
    <text evidence="1">The sequence shown here is derived from an EMBL/GenBank/DDBJ whole genome shotgun (WGS) entry which is preliminary data.</text>
</comment>
<evidence type="ECO:0000313" key="1">
    <source>
        <dbReference type="EMBL" id="MDQ0172397.1"/>
    </source>
</evidence>
<name>A0ABT9WHB9_9BACL</name>
<dbReference type="Proteomes" id="UP001233836">
    <property type="component" value="Unassembled WGS sequence"/>
</dbReference>
<reference evidence="1 2" key="1">
    <citation type="submission" date="2023-07" db="EMBL/GenBank/DDBJ databases">
        <title>Sorghum-associated microbial communities from plants grown in Nebraska, USA.</title>
        <authorList>
            <person name="Schachtman D."/>
        </authorList>
    </citation>
    <scope>NUCLEOTIDE SEQUENCE [LARGE SCALE GENOMIC DNA]</scope>
    <source>
        <strain evidence="1 2">DS1314</strain>
    </source>
</reference>
<organism evidence="1 2">
    <name type="scientific">Paenibacillus tundrae</name>
    <dbReference type="NCBI Taxonomy" id="528187"/>
    <lineage>
        <taxon>Bacteria</taxon>
        <taxon>Bacillati</taxon>
        <taxon>Bacillota</taxon>
        <taxon>Bacilli</taxon>
        <taxon>Bacillales</taxon>
        <taxon>Paenibacillaceae</taxon>
        <taxon>Paenibacillus</taxon>
    </lineage>
</organism>